<dbReference type="Pfam" id="PF02519">
    <property type="entry name" value="Auxin_inducible"/>
    <property type="match status" value="1"/>
</dbReference>
<proteinExistence type="inferred from homology"/>
<gene>
    <name evidence="5" type="ORF">LWI29_026504</name>
</gene>
<dbReference type="InterPro" id="IPR003676">
    <property type="entry name" value="SAUR_fam"/>
</dbReference>
<dbReference type="Pfam" id="PF13456">
    <property type="entry name" value="RVT_3"/>
    <property type="match status" value="1"/>
</dbReference>
<dbReference type="InterPro" id="IPR002156">
    <property type="entry name" value="RNaseH_domain"/>
</dbReference>
<feature type="domain" description="RNase H type-1" evidence="4">
    <location>
        <begin position="167"/>
        <end position="242"/>
    </location>
</feature>
<keyword evidence="3" id="KW-0341">Growth regulation</keyword>
<protein>
    <recommendedName>
        <fullName evidence="4">RNase H type-1 domain-containing protein</fullName>
    </recommendedName>
</protein>
<dbReference type="GO" id="GO:0009733">
    <property type="term" value="P:response to auxin"/>
    <property type="evidence" value="ECO:0007669"/>
    <property type="project" value="InterPro"/>
</dbReference>
<evidence type="ECO:0000256" key="1">
    <source>
        <dbReference type="ARBA" id="ARBA00006974"/>
    </source>
</evidence>
<dbReference type="EMBL" id="JAUESC010000383">
    <property type="protein sequence ID" value="KAK0585301.1"/>
    <property type="molecule type" value="Genomic_DNA"/>
</dbReference>
<sequence length="242" mass="27247">MVVVMKMLQKGLSFLLARNRVIADDDDHEELMVAEDVKEGHFAVFAVKGEETQRFVVGLRYLTNPQFLRLLELAEEEYGFNQNEALKVPCRPQELHRILQDISVRNQIVHHLVVRCQENLVNWASNFVLEYQAACHSKDRANPSPILNRMPVVKWLKSNEGFYKVNTDAAISIGLKKIGNCIIICDFEGRVMGSSTQCMDALFHPLIAEATALFRGALFTVDVGLLSAVFESVANTIVDLVN</sequence>
<comment type="caution">
    <text evidence="5">The sequence shown here is derived from an EMBL/GenBank/DDBJ whole genome shotgun (WGS) entry which is preliminary data.</text>
</comment>
<dbReference type="PANTHER" id="PTHR31374:SF16">
    <property type="entry name" value="AUXIN-RESPONSIVE FAMILY PROTEIN"/>
    <property type="match status" value="1"/>
</dbReference>
<evidence type="ECO:0000259" key="4">
    <source>
        <dbReference type="Pfam" id="PF13456"/>
    </source>
</evidence>
<reference evidence="5" key="1">
    <citation type="journal article" date="2022" name="Plant J.">
        <title>Strategies of tolerance reflected in two North American maple genomes.</title>
        <authorList>
            <person name="McEvoy S.L."/>
            <person name="Sezen U.U."/>
            <person name="Trouern-Trend A."/>
            <person name="McMahon S.M."/>
            <person name="Schaberg P.G."/>
            <person name="Yang J."/>
            <person name="Wegrzyn J.L."/>
            <person name="Swenson N.G."/>
        </authorList>
    </citation>
    <scope>NUCLEOTIDE SEQUENCE</scope>
    <source>
        <strain evidence="5">NS2018</strain>
    </source>
</reference>
<keyword evidence="6" id="KW-1185">Reference proteome</keyword>
<dbReference type="GO" id="GO:0003676">
    <property type="term" value="F:nucleic acid binding"/>
    <property type="evidence" value="ECO:0007669"/>
    <property type="project" value="InterPro"/>
</dbReference>
<comment type="similarity">
    <text evidence="1">Belongs to the ARG7 family.</text>
</comment>
<dbReference type="AlphaFoldDB" id="A0AA39RY68"/>
<evidence type="ECO:0000313" key="6">
    <source>
        <dbReference type="Proteomes" id="UP001168877"/>
    </source>
</evidence>
<dbReference type="PANTHER" id="PTHR31374">
    <property type="entry name" value="AUXIN-INDUCED PROTEIN-LIKE-RELATED"/>
    <property type="match status" value="1"/>
</dbReference>
<accession>A0AA39RY68</accession>
<reference evidence="5" key="2">
    <citation type="submission" date="2023-06" db="EMBL/GenBank/DDBJ databases">
        <authorList>
            <person name="Swenson N.G."/>
            <person name="Wegrzyn J.L."/>
            <person name="Mcevoy S.L."/>
        </authorList>
    </citation>
    <scope>NUCLEOTIDE SEQUENCE</scope>
    <source>
        <strain evidence="5">NS2018</strain>
        <tissue evidence="5">Leaf</tissue>
    </source>
</reference>
<evidence type="ECO:0000256" key="2">
    <source>
        <dbReference type="ARBA" id="ARBA00022473"/>
    </source>
</evidence>
<evidence type="ECO:0000256" key="3">
    <source>
        <dbReference type="ARBA" id="ARBA00022604"/>
    </source>
</evidence>
<dbReference type="GO" id="GO:0004523">
    <property type="term" value="F:RNA-DNA hybrid ribonuclease activity"/>
    <property type="evidence" value="ECO:0007669"/>
    <property type="project" value="InterPro"/>
</dbReference>
<organism evidence="5 6">
    <name type="scientific">Acer saccharum</name>
    <name type="common">Sugar maple</name>
    <dbReference type="NCBI Taxonomy" id="4024"/>
    <lineage>
        <taxon>Eukaryota</taxon>
        <taxon>Viridiplantae</taxon>
        <taxon>Streptophyta</taxon>
        <taxon>Embryophyta</taxon>
        <taxon>Tracheophyta</taxon>
        <taxon>Spermatophyta</taxon>
        <taxon>Magnoliopsida</taxon>
        <taxon>eudicotyledons</taxon>
        <taxon>Gunneridae</taxon>
        <taxon>Pentapetalae</taxon>
        <taxon>rosids</taxon>
        <taxon>malvids</taxon>
        <taxon>Sapindales</taxon>
        <taxon>Sapindaceae</taxon>
        <taxon>Hippocastanoideae</taxon>
        <taxon>Acereae</taxon>
        <taxon>Acer</taxon>
    </lineage>
</organism>
<keyword evidence="2" id="KW-0217">Developmental protein</keyword>
<name>A0AA39RY68_ACESA</name>
<dbReference type="Proteomes" id="UP001168877">
    <property type="component" value="Unassembled WGS sequence"/>
</dbReference>
<evidence type="ECO:0000313" key="5">
    <source>
        <dbReference type="EMBL" id="KAK0585301.1"/>
    </source>
</evidence>